<feature type="region of interest" description="Disordered" evidence="12">
    <location>
        <begin position="449"/>
        <end position="468"/>
    </location>
</feature>
<dbReference type="InterPro" id="IPR005599">
    <property type="entry name" value="GPI_mannosylTrfase"/>
</dbReference>
<feature type="transmembrane region" description="Helical" evidence="11">
    <location>
        <begin position="168"/>
        <end position="189"/>
    </location>
</feature>
<keyword evidence="15" id="KW-1185">Reference proteome</keyword>
<keyword evidence="13" id="KW-0732">Signal</keyword>
<evidence type="ECO:0000256" key="12">
    <source>
        <dbReference type="SAM" id="MobiDB-lite"/>
    </source>
</evidence>
<evidence type="ECO:0000256" key="11">
    <source>
        <dbReference type="RuleBase" id="RU363075"/>
    </source>
</evidence>
<dbReference type="GO" id="GO:0005789">
    <property type="term" value="C:endoplasmic reticulum membrane"/>
    <property type="evidence" value="ECO:0007669"/>
    <property type="project" value="UniProtKB-SubCell"/>
</dbReference>
<feature type="transmembrane region" description="Helical" evidence="11">
    <location>
        <begin position="345"/>
        <end position="367"/>
    </location>
</feature>
<dbReference type="GO" id="GO:0000026">
    <property type="term" value="F:alpha-1,2-mannosyltransferase activity"/>
    <property type="evidence" value="ECO:0007669"/>
    <property type="project" value="TreeGrafter"/>
</dbReference>
<keyword evidence="5" id="KW-0808">Transferase</keyword>
<comment type="pathway">
    <text evidence="2">Glycolipid biosynthesis; glycosylphosphatidylinositol-anchor biosynthesis.</text>
</comment>
<accession>A0A1L9S2G9</accession>
<evidence type="ECO:0000313" key="14">
    <source>
        <dbReference type="EMBL" id="OJJ41355.1"/>
    </source>
</evidence>
<keyword evidence="6 11" id="KW-0812">Transmembrane</keyword>
<evidence type="ECO:0000256" key="8">
    <source>
        <dbReference type="ARBA" id="ARBA00022989"/>
    </source>
</evidence>
<name>A0A1L9S2G9_ASPWE</name>
<dbReference type="VEuPathDB" id="FungiDB:ASPWEDRAFT_47948"/>
<keyword evidence="8 11" id="KW-1133">Transmembrane helix</keyword>
<evidence type="ECO:0000256" key="10">
    <source>
        <dbReference type="ARBA" id="ARBA00038466"/>
    </source>
</evidence>
<dbReference type="OrthoDB" id="10066429at2759"/>
<keyword evidence="3" id="KW-0337">GPI-anchor biosynthesis</keyword>
<evidence type="ECO:0000256" key="3">
    <source>
        <dbReference type="ARBA" id="ARBA00022502"/>
    </source>
</evidence>
<evidence type="ECO:0000256" key="9">
    <source>
        <dbReference type="ARBA" id="ARBA00023136"/>
    </source>
</evidence>
<evidence type="ECO:0000256" key="2">
    <source>
        <dbReference type="ARBA" id="ARBA00004687"/>
    </source>
</evidence>
<dbReference type="PANTHER" id="PTHR22760:SF3">
    <property type="entry name" value="GPI MANNOSYLTRANSFERASE 4"/>
    <property type="match status" value="1"/>
</dbReference>
<dbReference type="GeneID" id="63752881"/>
<organism evidence="14 15">
    <name type="scientific">Aspergillus wentii DTO 134E9</name>
    <dbReference type="NCBI Taxonomy" id="1073089"/>
    <lineage>
        <taxon>Eukaryota</taxon>
        <taxon>Fungi</taxon>
        <taxon>Dikarya</taxon>
        <taxon>Ascomycota</taxon>
        <taxon>Pezizomycotina</taxon>
        <taxon>Eurotiomycetes</taxon>
        <taxon>Eurotiomycetidae</taxon>
        <taxon>Eurotiales</taxon>
        <taxon>Aspergillaceae</taxon>
        <taxon>Aspergillus</taxon>
        <taxon>Aspergillus subgen. Cremei</taxon>
    </lineage>
</organism>
<protein>
    <recommendedName>
        <fullName evidence="11">Mannosyltransferase</fullName>
        <ecNumber evidence="11">2.4.1.-</ecNumber>
    </recommendedName>
</protein>
<feature type="signal peptide" evidence="13">
    <location>
        <begin position="1"/>
        <end position="17"/>
    </location>
</feature>
<dbReference type="STRING" id="1073089.A0A1L9S2G9"/>
<comment type="similarity">
    <text evidence="10">Belongs to the glycosyltransferase 22 family. PIGZ subfamily.</text>
</comment>
<evidence type="ECO:0000256" key="13">
    <source>
        <dbReference type="SAM" id="SignalP"/>
    </source>
</evidence>
<dbReference type="Pfam" id="PF03901">
    <property type="entry name" value="Glyco_transf_22"/>
    <property type="match status" value="1"/>
</dbReference>
<evidence type="ECO:0000256" key="4">
    <source>
        <dbReference type="ARBA" id="ARBA00022676"/>
    </source>
</evidence>
<reference evidence="15" key="1">
    <citation type="journal article" date="2017" name="Genome Biol.">
        <title>Comparative genomics reveals high biological diversity and specific adaptations in the industrially and medically important fungal genus Aspergillus.</title>
        <authorList>
            <person name="de Vries R.P."/>
            <person name="Riley R."/>
            <person name="Wiebenga A."/>
            <person name="Aguilar-Osorio G."/>
            <person name="Amillis S."/>
            <person name="Uchima C.A."/>
            <person name="Anderluh G."/>
            <person name="Asadollahi M."/>
            <person name="Askin M."/>
            <person name="Barry K."/>
            <person name="Battaglia E."/>
            <person name="Bayram O."/>
            <person name="Benocci T."/>
            <person name="Braus-Stromeyer S.A."/>
            <person name="Caldana C."/>
            <person name="Canovas D."/>
            <person name="Cerqueira G.C."/>
            <person name="Chen F."/>
            <person name="Chen W."/>
            <person name="Choi C."/>
            <person name="Clum A."/>
            <person name="Dos Santos R.A."/>
            <person name="Damasio A.R."/>
            <person name="Diallinas G."/>
            <person name="Emri T."/>
            <person name="Fekete E."/>
            <person name="Flipphi M."/>
            <person name="Freyberg S."/>
            <person name="Gallo A."/>
            <person name="Gournas C."/>
            <person name="Habgood R."/>
            <person name="Hainaut M."/>
            <person name="Harispe M.L."/>
            <person name="Henrissat B."/>
            <person name="Hilden K.S."/>
            <person name="Hope R."/>
            <person name="Hossain A."/>
            <person name="Karabika E."/>
            <person name="Karaffa L."/>
            <person name="Karanyi Z."/>
            <person name="Krasevec N."/>
            <person name="Kuo A."/>
            <person name="Kusch H."/>
            <person name="LaButti K."/>
            <person name="Lagendijk E.L."/>
            <person name="Lapidus A."/>
            <person name="Levasseur A."/>
            <person name="Lindquist E."/>
            <person name="Lipzen A."/>
            <person name="Logrieco A.F."/>
            <person name="MacCabe A."/>
            <person name="Maekelae M.R."/>
            <person name="Malavazi I."/>
            <person name="Melin P."/>
            <person name="Meyer V."/>
            <person name="Mielnichuk N."/>
            <person name="Miskei M."/>
            <person name="Molnar A.P."/>
            <person name="Mule G."/>
            <person name="Ngan C.Y."/>
            <person name="Orejas M."/>
            <person name="Orosz E."/>
            <person name="Ouedraogo J.P."/>
            <person name="Overkamp K.M."/>
            <person name="Park H.-S."/>
            <person name="Perrone G."/>
            <person name="Piumi F."/>
            <person name="Punt P.J."/>
            <person name="Ram A.F."/>
            <person name="Ramon A."/>
            <person name="Rauscher S."/>
            <person name="Record E."/>
            <person name="Riano-Pachon D.M."/>
            <person name="Robert V."/>
            <person name="Roehrig J."/>
            <person name="Ruller R."/>
            <person name="Salamov A."/>
            <person name="Salih N.S."/>
            <person name="Samson R.A."/>
            <person name="Sandor E."/>
            <person name="Sanguinetti M."/>
            <person name="Schuetze T."/>
            <person name="Sepcic K."/>
            <person name="Shelest E."/>
            <person name="Sherlock G."/>
            <person name="Sophianopoulou V."/>
            <person name="Squina F.M."/>
            <person name="Sun H."/>
            <person name="Susca A."/>
            <person name="Todd R.B."/>
            <person name="Tsang A."/>
            <person name="Unkles S.E."/>
            <person name="van de Wiele N."/>
            <person name="van Rossen-Uffink D."/>
            <person name="Oliveira J.V."/>
            <person name="Vesth T.C."/>
            <person name="Visser J."/>
            <person name="Yu J.-H."/>
            <person name="Zhou M."/>
            <person name="Andersen M.R."/>
            <person name="Archer D.B."/>
            <person name="Baker S.E."/>
            <person name="Benoit I."/>
            <person name="Brakhage A.A."/>
            <person name="Braus G.H."/>
            <person name="Fischer R."/>
            <person name="Frisvad J.C."/>
            <person name="Goldman G.H."/>
            <person name="Houbraken J."/>
            <person name="Oakley B."/>
            <person name="Pocsi I."/>
            <person name="Scazzocchio C."/>
            <person name="Seiboth B."/>
            <person name="vanKuyk P.A."/>
            <person name="Wortman J."/>
            <person name="Dyer P.S."/>
            <person name="Grigoriev I.V."/>
        </authorList>
    </citation>
    <scope>NUCLEOTIDE SEQUENCE [LARGE SCALE GENOMIC DNA]</scope>
    <source>
        <strain evidence="15">DTO 134E9</strain>
    </source>
</reference>
<comment type="subcellular location">
    <subcellularLocation>
        <location evidence="1 11">Endoplasmic reticulum membrane</location>
        <topology evidence="1 11">Multi-pass membrane protein</topology>
    </subcellularLocation>
</comment>
<feature type="transmembrane region" description="Helical" evidence="11">
    <location>
        <begin position="89"/>
        <end position="111"/>
    </location>
</feature>
<dbReference type="RefSeq" id="XP_040695031.1">
    <property type="nucleotide sequence ID" value="XM_040837033.1"/>
</dbReference>
<dbReference type="EMBL" id="KV878209">
    <property type="protein sequence ID" value="OJJ41355.1"/>
    <property type="molecule type" value="Genomic_DNA"/>
</dbReference>
<evidence type="ECO:0000256" key="7">
    <source>
        <dbReference type="ARBA" id="ARBA00022824"/>
    </source>
</evidence>
<dbReference type="GO" id="GO:0006506">
    <property type="term" value="P:GPI anchor biosynthetic process"/>
    <property type="evidence" value="ECO:0007669"/>
    <property type="project" value="UniProtKB-KW"/>
</dbReference>
<keyword evidence="4 11" id="KW-0328">Glycosyltransferase</keyword>
<feature type="chain" id="PRO_5013199861" description="Mannosyltransferase" evidence="13">
    <location>
        <begin position="18"/>
        <end position="548"/>
    </location>
</feature>
<dbReference type="PANTHER" id="PTHR22760">
    <property type="entry name" value="GLYCOSYLTRANSFERASE"/>
    <property type="match status" value="1"/>
</dbReference>
<evidence type="ECO:0000256" key="6">
    <source>
        <dbReference type="ARBA" id="ARBA00022692"/>
    </source>
</evidence>
<keyword evidence="9 11" id="KW-0472">Membrane</keyword>
<comment type="caution">
    <text evidence="11">Lacks conserved residue(s) required for the propagation of feature annotation.</text>
</comment>
<evidence type="ECO:0000313" key="15">
    <source>
        <dbReference type="Proteomes" id="UP000184383"/>
    </source>
</evidence>
<gene>
    <name evidence="14" type="ORF">ASPWEDRAFT_47948</name>
</gene>
<evidence type="ECO:0000256" key="5">
    <source>
        <dbReference type="ARBA" id="ARBA00022679"/>
    </source>
</evidence>
<dbReference type="EC" id="2.4.1.-" evidence="11"/>
<keyword evidence="7 11" id="KW-0256">Endoplasmic reticulum</keyword>
<feature type="transmembrane region" description="Helical" evidence="11">
    <location>
        <begin position="209"/>
        <end position="233"/>
    </location>
</feature>
<dbReference type="Proteomes" id="UP000184383">
    <property type="component" value="Unassembled WGS sequence"/>
</dbReference>
<dbReference type="AlphaFoldDB" id="A0A1L9S2G9"/>
<proteinExistence type="inferred from homology"/>
<evidence type="ECO:0000256" key="1">
    <source>
        <dbReference type="ARBA" id="ARBA00004477"/>
    </source>
</evidence>
<sequence>MWRRTYLLLLLIRVYFALSPSYLHPDENFQGPEVVAGRIFSFPSKLPWEFTVDNPIRSAFPLWPVYDVPMSLLKWFYTELGTGHPPPDVIFYFLRGVMFLLSFVLEDWAIYELVPSPRQRRATVVLVASSYVTWTYQTHTFSNSLETLLVAWGLVLIRRIVENKRRSSFFSCAVLSFIAVAGVFNRITFPAFLIIPGLQLLPHFRRKPIALVSFIGFGLFFTSVAILVDTAFYRPSISIRNALRAPVITPLNNLFYNSNSSNLALHGLHPHYQHFIANLFQLLGPAYVMMIWSLFSRPIIPPWLRNMRAASAISATAILSIFPHQEPRFLIPCVPLLLSCFKMPMSRVLLAIWVIFNAALGFLMGVYHQGGVVPTQLAIPSIISTNVRALDRTLEPNTKTPATVFWWKTYSPPLWLLGDNASLSLDIKTRDFMGIPGADLIQELENAVPTCPSNNQDPENPESVPETENKDSIFVVAPKSATFLDKYTASSQSEEQIPNIQLHELWTYRNHLNLDDLDFGDDGIIPTLTRVIGRRGLTVWSVKRTGCN</sequence>